<dbReference type="EMBL" id="FOFN01000001">
    <property type="protein sequence ID" value="SEQ13768.1"/>
    <property type="molecule type" value="Genomic_DNA"/>
</dbReference>
<dbReference type="OrthoDB" id="1490536at2"/>
<organism evidence="1 2">
    <name type="scientific">Hyunsoonleella jejuensis</name>
    <dbReference type="NCBI Taxonomy" id="419940"/>
    <lineage>
        <taxon>Bacteria</taxon>
        <taxon>Pseudomonadati</taxon>
        <taxon>Bacteroidota</taxon>
        <taxon>Flavobacteriia</taxon>
        <taxon>Flavobacteriales</taxon>
        <taxon>Flavobacteriaceae</taxon>
    </lineage>
</organism>
<dbReference type="Gene3D" id="2.60.40.2710">
    <property type="match status" value="1"/>
</dbReference>
<sequence>MKTINIKHIFYLCLIGLVFSSCGEERIDSEYNEYTPKKLADNDGNVVYTNISTYPLIGDISSEAPTVDVEGASKFLIADIEAPAGSTFNRSRFKIDNNTGVITYENNGEISPGTYFVDVDLTYVLGVVTYQRALQIDIDAVPVTVQVDNANPTAGIFEQGVVATASYTDTSGSGLITSVSYTLVNAPEGFSIDKDTGEISKSYPANSGDNPISVKVTTNLGAVTVENLTVVTVGDAPTIAYVQTGSTAPLTSVTLSPWTAYTSEVPTLNGMTAVSYDVILPETLVTDGIIVNTNGSISVLADQNLPVGTYSLGVKATNASGIEVEFEDIIELIVENRWETSKLFDDTFDDTTTGALDPVNASYPEYTGYTLGTTSAWQKVVVTKAGAPDIEGLRVFNPGTDDHYLVRTIDITVVRALRITFGEIFGYNDRFATETYQRALYAGDSTSDLESGTFNAANWTAVMPIGDPRWPGSNTWGSRTPNIVGNVDVDLSNIAGNDLKIAWFLGNASAAQNGQYIIDSCSAEYATPFPAEEN</sequence>
<accession>A0A1H9DM37</accession>
<protein>
    <recommendedName>
        <fullName evidence="3">Cadherin domain-containing protein</fullName>
    </recommendedName>
</protein>
<dbReference type="Proteomes" id="UP000198999">
    <property type="component" value="Unassembled WGS sequence"/>
</dbReference>
<name>A0A1H9DM37_9FLAO</name>
<dbReference type="RefSeq" id="WP_092577177.1">
    <property type="nucleotide sequence ID" value="NZ_FOFN01000001.1"/>
</dbReference>
<evidence type="ECO:0000313" key="1">
    <source>
        <dbReference type="EMBL" id="SEQ13768.1"/>
    </source>
</evidence>
<dbReference type="STRING" id="419940.SAMN05421824_1265"/>
<dbReference type="PROSITE" id="PS51257">
    <property type="entry name" value="PROKAR_LIPOPROTEIN"/>
    <property type="match status" value="1"/>
</dbReference>
<proteinExistence type="predicted"/>
<dbReference type="Gene3D" id="2.60.40.10">
    <property type="entry name" value="Immunoglobulins"/>
    <property type="match status" value="1"/>
</dbReference>
<dbReference type="AlphaFoldDB" id="A0A1H9DM37"/>
<reference evidence="1 2" key="1">
    <citation type="submission" date="2016-10" db="EMBL/GenBank/DDBJ databases">
        <authorList>
            <person name="de Groot N.N."/>
        </authorList>
    </citation>
    <scope>NUCLEOTIDE SEQUENCE [LARGE SCALE GENOMIC DNA]</scope>
    <source>
        <strain evidence="1 2">DSM 21035</strain>
    </source>
</reference>
<gene>
    <name evidence="1" type="ORF">SAMN05421824_1265</name>
</gene>
<keyword evidence="2" id="KW-1185">Reference proteome</keyword>
<evidence type="ECO:0008006" key="3">
    <source>
        <dbReference type="Google" id="ProtNLM"/>
    </source>
</evidence>
<evidence type="ECO:0000313" key="2">
    <source>
        <dbReference type="Proteomes" id="UP000198999"/>
    </source>
</evidence>
<dbReference type="InterPro" id="IPR013783">
    <property type="entry name" value="Ig-like_fold"/>
</dbReference>